<proteinExistence type="predicted"/>
<dbReference type="PANTHER" id="PTHR12526:SF630">
    <property type="entry name" value="GLYCOSYLTRANSFERASE"/>
    <property type="match status" value="1"/>
</dbReference>
<gene>
    <name evidence="2" type="ORF">OLW01_02500</name>
</gene>
<reference evidence="2" key="1">
    <citation type="submission" date="2022-10" db="EMBL/GenBank/DDBJ databases">
        <title>Catenovulum adriacola sp. nov. isolated in the Harbour of Susak.</title>
        <authorList>
            <person name="Schoch T."/>
            <person name="Reich S.J."/>
            <person name="Stoeferle S."/>
            <person name="Flaiz M."/>
            <person name="Kazda M."/>
            <person name="Riedel C.U."/>
            <person name="Duerre P."/>
        </authorList>
    </citation>
    <scope>NUCLEOTIDE SEQUENCE</scope>
    <source>
        <strain evidence="2">TS8</strain>
    </source>
</reference>
<dbReference type="RefSeq" id="WP_268075054.1">
    <property type="nucleotide sequence ID" value="NZ_CP109965.1"/>
</dbReference>
<dbReference type="Pfam" id="PF13692">
    <property type="entry name" value="Glyco_trans_1_4"/>
    <property type="match status" value="1"/>
</dbReference>
<dbReference type="SUPFAM" id="SSF53756">
    <property type="entry name" value="UDP-Glycosyltransferase/glycogen phosphorylase"/>
    <property type="match status" value="1"/>
</dbReference>
<protein>
    <submittedName>
        <fullName evidence="2">TIGR03088 family PEP-CTERM/XrtA system glycosyltransferase</fullName>
    </submittedName>
</protein>
<dbReference type="Pfam" id="PF13439">
    <property type="entry name" value="Glyco_transf_4"/>
    <property type="match status" value="1"/>
</dbReference>
<dbReference type="Proteomes" id="UP001163726">
    <property type="component" value="Chromosome"/>
</dbReference>
<dbReference type="Gene3D" id="3.40.50.2000">
    <property type="entry name" value="Glycogen Phosphorylase B"/>
    <property type="match status" value="2"/>
</dbReference>
<dbReference type="InterPro" id="IPR028098">
    <property type="entry name" value="Glyco_trans_4-like_N"/>
</dbReference>
<name>A0ABY7AQG0_9ALTE</name>
<evidence type="ECO:0000313" key="3">
    <source>
        <dbReference type="Proteomes" id="UP001163726"/>
    </source>
</evidence>
<feature type="domain" description="Glycosyltransferase subfamily 4-like N-terminal" evidence="1">
    <location>
        <begin position="18"/>
        <end position="178"/>
    </location>
</feature>
<keyword evidence="3" id="KW-1185">Reference proteome</keyword>
<accession>A0ABY7AQG0</accession>
<evidence type="ECO:0000313" key="2">
    <source>
        <dbReference type="EMBL" id="WAJ70705.1"/>
    </source>
</evidence>
<organism evidence="2 3">
    <name type="scientific">Catenovulum adriaticum</name>
    <dbReference type="NCBI Taxonomy" id="2984846"/>
    <lineage>
        <taxon>Bacteria</taxon>
        <taxon>Pseudomonadati</taxon>
        <taxon>Pseudomonadota</taxon>
        <taxon>Gammaproteobacteria</taxon>
        <taxon>Alteromonadales</taxon>
        <taxon>Alteromonadaceae</taxon>
        <taxon>Catenovulum</taxon>
    </lineage>
</organism>
<dbReference type="InterPro" id="IPR017522">
    <property type="entry name" value="Sugar_tfrase_PEP-CTERM_Stp2"/>
</dbReference>
<dbReference type="EMBL" id="CP109965">
    <property type="protein sequence ID" value="WAJ70705.1"/>
    <property type="molecule type" value="Genomic_DNA"/>
</dbReference>
<evidence type="ECO:0000259" key="1">
    <source>
        <dbReference type="Pfam" id="PF13439"/>
    </source>
</evidence>
<dbReference type="PANTHER" id="PTHR12526">
    <property type="entry name" value="GLYCOSYLTRANSFERASE"/>
    <property type="match status" value="1"/>
</dbReference>
<sequence length="373" mass="42540">MKPNKPKHIVHLIYRLDIGGLERVMVNCINAMPPTQYKHSIIALTDYSDEFVKLIERDVDLYSIKKPEGHSWKAFWLVFKQLWKLKADVLHSYNLPTLEYQICGLIAGIPKRIHAEHGRDIYDPEGNNKKYQKLRQIISPFLDKFVCVSDDLYSWLMQTVNIAPSKCQLIYNGVDTEKYQVSDRKSVLDESQQDKFVFGCVGRLQAIKDHQLLIRAFTLACEQDTSFANCTQLSLIGDGPLRTQLEQQVQIADTQFNIWFAGARHDMANVYHSFDVFVMSSLGEGIPMTMLEAMSTGLPVVSTNVGGISEIVSEHTAILVPPAQANLLANAMLKIFYQSKTEDFQQMKITARKDVVENFSEQSMVSSYQRIYK</sequence>
<dbReference type="NCBIfam" id="TIGR03088">
    <property type="entry name" value="stp2"/>
    <property type="match status" value="1"/>
</dbReference>